<gene>
    <name evidence="1" type="ORF">Prudu_1457S000300</name>
</gene>
<reference evidence="1" key="1">
    <citation type="journal article" date="2019" name="Science">
        <title>Mutation of a bHLH transcription factor allowed almond domestication.</title>
        <authorList>
            <person name="Sanchez-Perez R."/>
            <person name="Pavan S."/>
            <person name="Mazzeo R."/>
            <person name="Moldovan C."/>
            <person name="Aiese Cigliano R."/>
            <person name="Del Cueto J."/>
            <person name="Ricciardi F."/>
            <person name="Lotti C."/>
            <person name="Ricciardi L."/>
            <person name="Dicenta F."/>
            <person name="Lopez-Marques R.L."/>
            <person name="Lindberg Moller B."/>
        </authorList>
    </citation>
    <scope>NUCLEOTIDE SEQUENCE</scope>
</reference>
<sequence>MVKAASSIGLWSMRSIMVILRTHIPCSSLQWMCPKMSMLILQVPRHN</sequence>
<dbReference type="EMBL" id="AP021794">
    <property type="protein sequence ID" value="BBN70312.1"/>
    <property type="molecule type" value="Genomic_DNA"/>
</dbReference>
<evidence type="ECO:0000313" key="1">
    <source>
        <dbReference type="EMBL" id="BBN70312.1"/>
    </source>
</evidence>
<dbReference type="AlphaFoldDB" id="A0A5H2XUG3"/>
<protein>
    <submittedName>
        <fullName evidence="1">MLP-like protein 28</fullName>
    </submittedName>
</protein>
<name>A0A5H2XUG3_PRUDU</name>
<organism evidence="1">
    <name type="scientific">Prunus dulcis</name>
    <name type="common">Almond</name>
    <name type="synonym">Amygdalus dulcis</name>
    <dbReference type="NCBI Taxonomy" id="3755"/>
    <lineage>
        <taxon>Eukaryota</taxon>
        <taxon>Viridiplantae</taxon>
        <taxon>Streptophyta</taxon>
        <taxon>Embryophyta</taxon>
        <taxon>Tracheophyta</taxon>
        <taxon>Spermatophyta</taxon>
        <taxon>Magnoliopsida</taxon>
        <taxon>eudicotyledons</taxon>
        <taxon>Gunneridae</taxon>
        <taxon>Pentapetalae</taxon>
        <taxon>rosids</taxon>
        <taxon>fabids</taxon>
        <taxon>Rosales</taxon>
        <taxon>Rosaceae</taxon>
        <taxon>Amygdaloideae</taxon>
        <taxon>Amygdaleae</taxon>
        <taxon>Prunus</taxon>
    </lineage>
</organism>
<accession>A0A5H2XUG3</accession>
<proteinExistence type="predicted"/>